<keyword evidence="2" id="KW-1133">Transmembrane helix</keyword>
<accession>A0A1H0RXZ1</accession>
<dbReference type="AlphaFoldDB" id="A0A1H0RXZ1"/>
<evidence type="ECO:0000256" key="2">
    <source>
        <dbReference type="SAM" id="Phobius"/>
    </source>
</evidence>
<dbReference type="RefSeq" id="WP_056228578.1">
    <property type="nucleotide sequence ID" value="NZ_FNJN01000007.1"/>
</dbReference>
<evidence type="ECO:0000313" key="3">
    <source>
        <dbReference type="EMBL" id="SDP33886.1"/>
    </source>
</evidence>
<dbReference type="EMBL" id="FNJN01000007">
    <property type="protein sequence ID" value="SDP33886.1"/>
    <property type="molecule type" value="Genomic_DNA"/>
</dbReference>
<reference evidence="3 4" key="1">
    <citation type="submission" date="2016-10" db="EMBL/GenBank/DDBJ databases">
        <authorList>
            <person name="de Groot N.N."/>
        </authorList>
    </citation>
    <scope>NUCLEOTIDE SEQUENCE [LARGE SCALE GENOMIC DNA]</scope>
    <source>
        <strain evidence="3 4">StLB037</strain>
    </source>
</reference>
<organism evidence="3 4">
    <name type="scientific">Microbacterium testaceum (strain StLB037)</name>
    <dbReference type="NCBI Taxonomy" id="979556"/>
    <lineage>
        <taxon>Bacteria</taxon>
        <taxon>Bacillati</taxon>
        <taxon>Actinomycetota</taxon>
        <taxon>Actinomycetes</taxon>
        <taxon>Micrococcales</taxon>
        <taxon>Microbacteriaceae</taxon>
        <taxon>Microbacterium</taxon>
    </lineage>
</organism>
<feature type="transmembrane region" description="Helical" evidence="2">
    <location>
        <begin position="40"/>
        <end position="61"/>
    </location>
</feature>
<feature type="region of interest" description="Disordered" evidence="1">
    <location>
        <begin position="1"/>
        <end position="32"/>
    </location>
</feature>
<keyword evidence="2" id="KW-0812">Transmembrane</keyword>
<protein>
    <submittedName>
        <fullName evidence="3">Uncharacterized protein</fullName>
    </submittedName>
</protein>
<keyword evidence="2" id="KW-0472">Membrane</keyword>
<sequence>MTTPSAPNGPVFAAPHAAPPVGTLLTPPPPSRRGRPLGTWALALSVVAAVLAPAVGGFAAFRSARGAAPGLTTMSSNGFDWRVLSPVRELVLLGEVAFWTGTAIGITALVLGIVAIVRRSGRGAGIAGLVLSVLGPIFFGVLTAIAIVAGLATVPAGGAPV</sequence>
<dbReference type="Proteomes" id="UP000186456">
    <property type="component" value="Unassembled WGS sequence"/>
</dbReference>
<feature type="transmembrane region" description="Helical" evidence="2">
    <location>
        <begin position="96"/>
        <end position="117"/>
    </location>
</feature>
<proteinExistence type="predicted"/>
<name>A0A1H0RXZ1_MICTS</name>
<evidence type="ECO:0000256" key="1">
    <source>
        <dbReference type="SAM" id="MobiDB-lite"/>
    </source>
</evidence>
<feature type="transmembrane region" description="Helical" evidence="2">
    <location>
        <begin position="129"/>
        <end position="152"/>
    </location>
</feature>
<feature type="compositionally biased region" description="Low complexity" evidence="1">
    <location>
        <begin position="10"/>
        <end position="25"/>
    </location>
</feature>
<gene>
    <name evidence="3" type="ORF">SAMN04487788_3117</name>
</gene>
<evidence type="ECO:0000313" key="4">
    <source>
        <dbReference type="Proteomes" id="UP000186456"/>
    </source>
</evidence>